<evidence type="ECO:0008006" key="7">
    <source>
        <dbReference type="Google" id="ProtNLM"/>
    </source>
</evidence>
<evidence type="ECO:0000256" key="1">
    <source>
        <dbReference type="SAM" id="Phobius"/>
    </source>
</evidence>
<keyword evidence="1" id="KW-0472">Membrane</keyword>
<dbReference type="PROSITE" id="PS50883">
    <property type="entry name" value="EAL"/>
    <property type="match status" value="1"/>
</dbReference>
<dbReference type="Gene3D" id="3.30.450.20">
    <property type="entry name" value="PAS domain"/>
    <property type="match status" value="1"/>
</dbReference>
<dbReference type="SMART" id="SM00052">
    <property type="entry name" value="EAL"/>
    <property type="match status" value="1"/>
</dbReference>
<dbReference type="InterPro" id="IPR029787">
    <property type="entry name" value="Nucleotide_cyclase"/>
</dbReference>
<dbReference type="InterPro" id="IPR035919">
    <property type="entry name" value="EAL_sf"/>
</dbReference>
<dbReference type="Proteomes" id="UP000055136">
    <property type="component" value="Chromosome"/>
</dbReference>
<dbReference type="PANTHER" id="PTHR44757:SF2">
    <property type="entry name" value="BIOFILM ARCHITECTURE MAINTENANCE PROTEIN MBAA"/>
    <property type="match status" value="1"/>
</dbReference>
<dbReference type="Pfam" id="PF13185">
    <property type="entry name" value="GAF_2"/>
    <property type="match status" value="1"/>
</dbReference>
<evidence type="ECO:0000259" key="4">
    <source>
        <dbReference type="PROSITE" id="PS50887"/>
    </source>
</evidence>
<dbReference type="InterPro" id="IPR043128">
    <property type="entry name" value="Rev_trsase/Diguanyl_cyclase"/>
</dbReference>
<dbReference type="KEGG" id="tee:Tel_01135"/>
<evidence type="ECO:0000259" key="2">
    <source>
        <dbReference type="PROSITE" id="PS50883"/>
    </source>
</evidence>
<evidence type="ECO:0000259" key="3">
    <source>
        <dbReference type="PROSITE" id="PS50885"/>
    </source>
</evidence>
<dbReference type="SUPFAM" id="SSF141868">
    <property type="entry name" value="EAL domain-like"/>
    <property type="match status" value="1"/>
</dbReference>
<dbReference type="EMBL" id="CP013099">
    <property type="protein sequence ID" value="ALP51852.1"/>
    <property type="molecule type" value="Genomic_DNA"/>
</dbReference>
<dbReference type="AlphaFoldDB" id="A0A0S2T9R5"/>
<dbReference type="Gene3D" id="3.30.450.40">
    <property type="match status" value="1"/>
</dbReference>
<dbReference type="Pfam" id="PF00990">
    <property type="entry name" value="GGDEF"/>
    <property type="match status" value="1"/>
</dbReference>
<dbReference type="PROSITE" id="PS50887">
    <property type="entry name" value="GGDEF"/>
    <property type="match status" value="1"/>
</dbReference>
<keyword evidence="1" id="KW-1133">Transmembrane helix</keyword>
<dbReference type="Pfam" id="PF00563">
    <property type="entry name" value="EAL"/>
    <property type="match status" value="1"/>
</dbReference>
<dbReference type="InterPro" id="IPR003018">
    <property type="entry name" value="GAF"/>
</dbReference>
<dbReference type="SUPFAM" id="SSF55781">
    <property type="entry name" value="GAF domain-like"/>
    <property type="match status" value="1"/>
</dbReference>
<dbReference type="SUPFAM" id="SSF55073">
    <property type="entry name" value="Nucleotide cyclase"/>
    <property type="match status" value="1"/>
</dbReference>
<feature type="domain" description="GGDEF" evidence="4">
    <location>
        <begin position="565"/>
        <end position="696"/>
    </location>
</feature>
<dbReference type="CDD" id="cd06225">
    <property type="entry name" value="HAMP"/>
    <property type="match status" value="1"/>
</dbReference>
<reference evidence="5" key="1">
    <citation type="submission" date="2015-10" db="EMBL/GenBank/DDBJ databases">
        <title>Description of Candidatus Tenderia electrophaga gen. nov, sp. nov., an Uncultivated Electroautotroph from a Biocathode Enrichment.</title>
        <authorList>
            <person name="Eddie B.J."/>
            <person name="Malanoski A.P."/>
            <person name="Wang Z."/>
            <person name="Hall R.J."/>
            <person name="Oh S.D."/>
            <person name="Heiner C."/>
            <person name="Lin B."/>
            <person name="Strycharz-Glaven S.M."/>
        </authorList>
    </citation>
    <scope>NUCLEOTIDE SEQUENCE [LARGE SCALE GENOMIC DNA]</scope>
    <source>
        <strain evidence="5">NRL1</strain>
    </source>
</reference>
<dbReference type="GO" id="GO:0007165">
    <property type="term" value="P:signal transduction"/>
    <property type="evidence" value="ECO:0007669"/>
    <property type="project" value="InterPro"/>
</dbReference>
<dbReference type="CDD" id="cd01948">
    <property type="entry name" value="EAL"/>
    <property type="match status" value="1"/>
</dbReference>
<dbReference type="InterPro" id="IPR052155">
    <property type="entry name" value="Biofilm_reg_signaling"/>
</dbReference>
<dbReference type="STRING" id="1748243.Tel_01135"/>
<dbReference type="InterPro" id="IPR003660">
    <property type="entry name" value="HAMP_dom"/>
</dbReference>
<dbReference type="Gene3D" id="3.30.70.270">
    <property type="match status" value="1"/>
</dbReference>
<dbReference type="CDD" id="cd12914">
    <property type="entry name" value="PDC1_DGC_like"/>
    <property type="match status" value="1"/>
</dbReference>
<name>A0A0S2T9R5_9GAMM</name>
<proteinExistence type="predicted"/>
<dbReference type="PANTHER" id="PTHR44757">
    <property type="entry name" value="DIGUANYLATE CYCLASE DGCP"/>
    <property type="match status" value="1"/>
</dbReference>
<dbReference type="GO" id="GO:0016020">
    <property type="term" value="C:membrane"/>
    <property type="evidence" value="ECO:0007669"/>
    <property type="project" value="InterPro"/>
</dbReference>
<dbReference type="PROSITE" id="PS50885">
    <property type="entry name" value="HAMP"/>
    <property type="match status" value="1"/>
</dbReference>
<feature type="domain" description="EAL" evidence="2">
    <location>
        <begin position="705"/>
        <end position="958"/>
    </location>
</feature>
<protein>
    <recommendedName>
        <fullName evidence="7">Diguanylate cyclase</fullName>
    </recommendedName>
</protein>
<dbReference type="InterPro" id="IPR001633">
    <property type="entry name" value="EAL_dom"/>
</dbReference>
<keyword evidence="1" id="KW-0812">Transmembrane</keyword>
<gene>
    <name evidence="5" type="ORF">Tel_01135</name>
</gene>
<dbReference type="CDD" id="cd01949">
    <property type="entry name" value="GGDEF"/>
    <property type="match status" value="1"/>
</dbReference>
<dbReference type="Gene3D" id="3.20.20.450">
    <property type="entry name" value="EAL domain"/>
    <property type="match status" value="1"/>
</dbReference>
<dbReference type="SMART" id="SM00304">
    <property type="entry name" value="HAMP"/>
    <property type="match status" value="1"/>
</dbReference>
<evidence type="ECO:0000313" key="5">
    <source>
        <dbReference type="EMBL" id="ALP51852.1"/>
    </source>
</evidence>
<dbReference type="InterPro" id="IPR000160">
    <property type="entry name" value="GGDEF_dom"/>
</dbReference>
<dbReference type="Gene3D" id="6.10.340.10">
    <property type="match status" value="1"/>
</dbReference>
<dbReference type="SMART" id="SM00267">
    <property type="entry name" value="GGDEF"/>
    <property type="match status" value="1"/>
</dbReference>
<dbReference type="SUPFAM" id="SSF158472">
    <property type="entry name" value="HAMP domain-like"/>
    <property type="match status" value="1"/>
</dbReference>
<dbReference type="NCBIfam" id="TIGR00254">
    <property type="entry name" value="GGDEF"/>
    <property type="match status" value="1"/>
</dbReference>
<feature type="transmembrane region" description="Helical" evidence="1">
    <location>
        <begin position="20"/>
        <end position="40"/>
    </location>
</feature>
<organism evidence="5 6">
    <name type="scientific">Candidatus Tenderia electrophaga</name>
    <dbReference type="NCBI Taxonomy" id="1748243"/>
    <lineage>
        <taxon>Bacteria</taxon>
        <taxon>Pseudomonadati</taxon>
        <taxon>Pseudomonadota</taxon>
        <taxon>Gammaproteobacteria</taxon>
        <taxon>Candidatus Tenderiales</taxon>
        <taxon>Candidatus Tenderiaceae</taxon>
        <taxon>Candidatus Tenderia</taxon>
    </lineage>
</organism>
<dbReference type="InterPro" id="IPR029016">
    <property type="entry name" value="GAF-like_dom_sf"/>
</dbReference>
<evidence type="ECO:0000313" key="6">
    <source>
        <dbReference type="Proteomes" id="UP000055136"/>
    </source>
</evidence>
<accession>A0A0S2T9R5</accession>
<dbReference type="SUPFAM" id="SSF103190">
    <property type="entry name" value="Sensory domain-like"/>
    <property type="match status" value="1"/>
</dbReference>
<keyword evidence="6" id="KW-1185">Reference proteome</keyword>
<dbReference type="Pfam" id="PF00672">
    <property type="entry name" value="HAMP"/>
    <property type="match status" value="1"/>
</dbReference>
<dbReference type="InterPro" id="IPR029151">
    <property type="entry name" value="Sensor-like_sf"/>
</dbReference>
<feature type="domain" description="HAMP" evidence="3">
    <location>
        <begin position="315"/>
        <end position="368"/>
    </location>
</feature>
<sequence length="966" mass="105735">MNSDNQTAVARRGTSLRLRLLLLVFFAILPAVGLIVWTVYEEREDHMLEAERQGARVAERVAAEYGQIVDFTHETLLRLTREPIIHPLSDPQACGRRLADVRALNPAFGLIGVINRDGHTVCAAEPRAVGVDLSDRGYFREAMEGRRFVTSGFLVGRTTGMNIMVLAEPVLEADGSASAVIFMSLDMDWIGHQMEKMVLPPDSNIALLDGSGTLMAIDPSEPERVGNKIPELETFLAHRDSGRVPPVRMVGVDEVSRVYVSRTLPRAPPGSAFARAGIPTAGIIAEADEALRRNLLTLGGAAMLAFAAAWWFADLLVVRPTRRLIAAAEALGSGDMAARSELKHGGDELGRLALHFDSMAARLQRLTRALRTLSASNRGLLHAQEENALLRETCRVAVQEGGYRVAWVGYLDPADRSVTTMAVAGPSAELNRWIETHAGRDAEGPAALAMRSGRPQVMQQAAPAVATPLAVCALPLTVHGEVMGALKLYAEDRAAFDAAELELLEEMAADLAFGIQTLRDRLEHARAEEKIRRMAYVDSLTGLPNRTRLEETYHTALAAARQRGAALALIVISLERFTRVQLAIGFNEGDALLVAVTNRLRQAVDPAWCVARLVSDRFAVLVPDADPVAAIAAARRLAAEFDAPFAVAGIAVDLNANLGIALYPEHGDDPGLLIRRADIASMHARTSGLGIQLYHQGIEQESPERLQLMVDLRRAIDAGELTVHYQGKVGVRDGVITGAEALVRWHHPLRGDTPPGIFIPDAEQTGLIKPLTYWMLETVVRKLDDWQPHGVAVPVAVNLSARNFRDPDLLDWLRRLLEHWQVPPRLLQIEITESVLMEDVHVAQRVLGEMRALGLRIFIDDFGTGYSSLRYLASLPVDAVKIDRSFIVEMEQRPDMHALVTAIVDMSHKLGLKVIAEGVDNEAQQSMLHAMDCDEIQGFLHCRPQPAASFLKWAAQRAQADSTASR</sequence>